<dbReference type="Proteomes" id="UP000288716">
    <property type="component" value="Unassembled WGS sequence"/>
</dbReference>
<dbReference type="PIRSF" id="PIRSF006743">
    <property type="entry name" value="Exonuclease_Xnr1"/>
    <property type="match status" value="1"/>
</dbReference>
<dbReference type="GO" id="GO:0016075">
    <property type="term" value="P:rRNA catabolic process"/>
    <property type="evidence" value="ECO:0007669"/>
    <property type="project" value="TreeGrafter"/>
</dbReference>
<reference evidence="12 13" key="1">
    <citation type="journal article" date="2018" name="Gigascience">
        <title>Genomes of trombidid mites reveal novel predicted allergens and laterally-transferred genes associated with secondary metabolism.</title>
        <authorList>
            <person name="Dong X."/>
            <person name="Chaisiri K."/>
            <person name="Xia D."/>
            <person name="Armstrong S.D."/>
            <person name="Fang Y."/>
            <person name="Donnelly M.J."/>
            <person name="Kadowaki T."/>
            <person name="McGarry J.W."/>
            <person name="Darby A.C."/>
            <person name="Makepeace B.L."/>
        </authorList>
    </citation>
    <scope>NUCLEOTIDE SEQUENCE [LARGE SCALE GENOMIC DNA]</scope>
    <source>
        <strain evidence="12">UoL-UT</strain>
    </source>
</reference>
<proteinExistence type="inferred from homology"/>
<evidence type="ECO:0000256" key="1">
    <source>
        <dbReference type="ARBA" id="ARBA00022722"/>
    </source>
</evidence>
<feature type="compositionally biased region" description="Basic and acidic residues" evidence="6">
    <location>
        <begin position="1437"/>
        <end position="1446"/>
    </location>
</feature>
<dbReference type="EC" id="3.1.13.-" evidence="5"/>
<dbReference type="InterPro" id="IPR004859">
    <property type="entry name" value="Xrn1_N"/>
</dbReference>
<feature type="region of interest" description="Disordered" evidence="6">
    <location>
        <begin position="1529"/>
        <end position="1566"/>
    </location>
</feature>
<evidence type="ECO:0000256" key="6">
    <source>
        <dbReference type="SAM" id="MobiDB-lite"/>
    </source>
</evidence>
<evidence type="ECO:0000256" key="5">
    <source>
        <dbReference type="PIRNR" id="PIRNR006743"/>
    </source>
</evidence>
<dbReference type="OrthoDB" id="372487at2759"/>
<dbReference type="Pfam" id="PF03159">
    <property type="entry name" value="XRN_N"/>
    <property type="match status" value="1"/>
</dbReference>
<gene>
    <name evidence="12" type="ORF">B4U80_01291</name>
</gene>
<dbReference type="InterPro" id="IPR041106">
    <property type="entry name" value="XRN1_D2_D3"/>
</dbReference>
<keyword evidence="13" id="KW-1185">Reference proteome</keyword>
<dbReference type="InterPro" id="IPR041412">
    <property type="entry name" value="Xrn1_helical"/>
</dbReference>
<keyword evidence="1 5" id="KW-0540">Nuclease</keyword>
<dbReference type="FunFam" id="3.40.50.12390:FF:000002">
    <property type="entry name" value="5'-3' exoribonuclease 1"/>
    <property type="match status" value="1"/>
</dbReference>
<dbReference type="PANTHER" id="PTHR12341:SF7">
    <property type="entry name" value="5'-3' EXORIBONUCLEASE 1"/>
    <property type="match status" value="1"/>
</dbReference>
<evidence type="ECO:0000256" key="4">
    <source>
        <dbReference type="ARBA" id="ARBA00038299"/>
    </source>
</evidence>
<dbReference type="GO" id="GO:0005634">
    <property type="term" value="C:nucleus"/>
    <property type="evidence" value="ECO:0007669"/>
    <property type="project" value="TreeGrafter"/>
</dbReference>
<feature type="region of interest" description="Disordered" evidence="6">
    <location>
        <begin position="394"/>
        <end position="420"/>
    </location>
</feature>
<evidence type="ECO:0000256" key="2">
    <source>
        <dbReference type="ARBA" id="ARBA00022801"/>
    </source>
</evidence>
<dbReference type="InterPro" id="IPR027073">
    <property type="entry name" value="5_3_exoribonuclease"/>
</dbReference>
<feature type="compositionally biased region" description="Basic and acidic residues" evidence="6">
    <location>
        <begin position="1470"/>
        <end position="1485"/>
    </location>
</feature>
<dbReference type="PANTHER" id="PTHR12341">
    <property type="entry name" value="5'-&gt;3' EXORIBONUCLEASE"/>
    <property type="match status" value="1"/>
</dbReference>
<dbReference type="EMBL" id="NCKV01000830">
    <property type="protein sequence ID" value="RWS29627.1"/>
    <property type="molecule type" value="Genomic_DNA"/>
</dbReference>
<keyword evidence="3 5" id="KW-0269">Exonuclease</keyword>
<feature type="compositionally biased region" description="Polar residues" evidence="6">
    <location>
        <begin position="1447"/>
        <end position="1468"/>
    </location>
</feature>
<dbReference type="CDD" id="cd18673">
    <property type="entry name" value="PIN_XRN1-2-like"/>
    <property type="match status" value="1"/>
</dbReference>
<sequence length="1566" mass="180849">MGIPRFYRWMSERYPCLSEIVRESQVPEFDNLYLDMNGIIHNCSHPNDNDVHFRISEEDIFRNIFRYIEFLFRIIKPRKVFFMAVDGVAPRAKMNQQRARRFRSAKEAEMKEIEAKRRGETLPTEARFDSNCITPGTDFMFKLHEQLKYFVTMKISTDATWREPKIYLSGHETPGEGEHKIMDFIRYQKSLPDYNPYTRHCLYGLDADLIKLGMCSHERYFSLLREEVKFIRSNDKKASRNINPETITFHLLHLSLLRDYLDLEFSPLKSTLPFHYNIENIIDDWVLMGFLVGNDFIPNIPHFHIGNNSLSTLYGIYMKVLPQLDGYLNENGFLQLGRFQKFLDELAQLDKETFSENLADLKYFEGKLGRKLKKPPKRLATYFDDDIDITGTSGPENINLDSNSSDDDCQAVDNSSCDGSDVDENDMLEEEFRVHKKDYYESKLLYNQCDESVLKEQAYCYIRAIQWNLHYYYNGCVSWSWFYPHHYAPYISDIKDFSDVDLNFELGEPFKPYEQLLAVLPSASKSFLPKAYQKLVTEKCSPLIDYYPEDFETDQNEKKNSWESVVLIPFIDESKLISAARSCYSELSQEEKMRNKHGPHSLFTYSEICLGTYPSSLVKSFPDIVNNHAKCEEIPYNEFWVPKSMIRRVFNEASDVYFPGFPSLKHLKFTHSLKKERVRVFEMPSQNLNMMLTITPNTYELDSVVRDYLGKTVLVNWPHLFEAKVFKVTDKSLMYTINKNGESEKITLTDKEKIECVNKENSAAAIYKERKGIVIGETKILLFVQPFAGYKYDSNADGKLVANKQWSNIEMVCPIQTVVNDLNIYDLFSEEFQSVSDLFPVGQKCFVLCPPYYGEMAQVLAIDQKTGKVKVQVNRTLEPDLNEVIERQGELLESEYFTNFSLAQKVNLSSRLVSRIMGTVFVRREKKSYKDNVGLNLKFNTKALEVPGFSRKRDEQWFFSRKVKVMLEDYVHKFPYIFDNLERTVDNDVFDLADLFPFDNAEEKLDELITWLKTLPSHNAPRRKIYAEALDECVVKAIEDVVNTQKVFSEELIPVEYWYKPCYLFRPLRRSMATLPDPNTKYRLFDRVVNVREGISVPLGTKGVIIGINRDELRNDNAVYDIVFDEELPSDMPLCCSPGKGYKLPAASLINISYGSKKNSGISQRLLCSLQNSSRKESREMYEDRRQIISCSKAQANKYAAHGGSNSFVETGSYVRQTQKLNHSQNSPFESIVPRKDNGNNNRYPALWSELQRMQVESDSSKQKTQSSQLTNFRKFPHSYSEDVFRPVSVQRRPPAKASSAKKALINYYLQTCGKAPEFSIEYMGPMGHRYACVRPPGAELIVLNVGHSVPEVDAYEMVAARAMRNVDNNYRVLLLPTFLNNQAESENPMYTLPLPPADWIASRADLNRAEAVYDGHANRRIPESFVVENKKTLENYQRQQKDRKGQLTSSKSKSGSETHACSSGVSTEIQRRQEEKRGRQEIDAKVSQSKLSLTANPFVPLQVTRMNQSHKTQTSVVSEVDVSNKITSKDSTKNIASSAKNPNFQSSTRNGKRNRRMAVNFSKAP</sequence>
<evidence type="ECO:0000259" key="8">
    <source>
        <dbReference type="Pfam" id="PF17846"/>
    </source>
</evidence>
<dbReference type="InterPro" id="IPR047008">
    <property type="entry name" value="XRN1_SH3_sf"/>
</dbReference>
<dbReference type="Gene3D" id="1.25.40.1050">
    <property type="match status" value="1"/>
</dbReference>
<dbReference type="Gene3D" id="2.170.260.40">
    <property type="match status" value="1"/>
</dbReference>
<accession>A0A443SQ31</accession>
<dbReference type="Pfam" id="PF17846">
    <property type="entry name" value="XRN_M"/>
    <property type="match status" value="1"/>
</dbReference>
<feature type="region of interest" description="Disordered" evidence="6">
    <location>
        <begin position="1437"/>
        <end position="1489"/>
    </location>
</feature>
<feature type="domain" description="5'-3' exoribonuclease 1 SH3-like" evidence="9">
    <location>
        <begin position="1081"/>
        <end position="1151"/>
    </location>
</feature>
<evidence type="ECO:0000313" key="13">
    <source>
        <dbReference type="Proteomes" id="UP000288716"/>
    </source>
</evidence>
<evidence type="ECO:0000259" key="11">
    <source>
        <dbReference type="Pfam" id="PF18334"/>
    </source>
</evidence>
<comment type="subcellular location">
    <subcellularLocation>
        <location evidence="5">Cytoplasm</location>
    </subcellularLocation>
</comment>
<dbReference type="GO" id="GO:0004534">
    <property type="term" value="F:5'-3' RNA exonuclease activity"/>
    <property type="evidence" value="ECO:0007669"/>
    <property type="project" value="TreeGrafter"/>
</dbReference>
<feature type="domain" description="Exoribonuclease Xrn1 D2/D3" evidence="11">
    <location>
        <begin position="836"/>
        <end position="1044"/>
    </location>
</feature>
<dbReference type="GO" id="GO:0000956">
    <property type="term" value="P:nuclear-transcribed mRNA catabolic process"/>
    <property type="evidence" value="ECO:0007669"/>
    <property type="project" value="InterPro"/>
</dbReference>
<protein>
    <recommendedName>
        <fullName evidence="5">5'-3' exoribonuclease 1</fullName>
        <ecNumber evidence="5">3.1.13.-</ecNumber>
    </recommendedName>
</protein>
<dbReference type="GO" id="GO:0005737">
    <property type="term" value="C:cytoplasm"/>
    <property type="evidence" value="ECO:0007669"/>
    <property type="project" value="UniProtKB-SubCell"/>
</dbReference>
<evidence type="ECO:0000313" key="12">
    <source>
        <dbReference type="EMBL" id="RWS29627.1"/>
    </source>
</evidence>
<dbReference type="Gene3D" id="3.40.50.12390">
    <property type="match status" value="1"/>
</dbReference>
<keyword evidence="5" id="KW-0694">RNA-binding</keyword>
<feature type="domain" description="Xrn1 helical" evidence="8">
    <location>
        <begin position="276"/>
        <end position="606"/>
    </location>
</feature>
<feature type="domain" description="5'-3' exoribonuclease 1 D1" evidence="10">
    <location>
        <begin position="659"/>
        <end position="826"/>
    </location>
</feature>
<evidence type="ECO:0000259" key="10">
    <source>
        <dbReference type="Pfam" id="PF18332"/>
    </source>
</evidence>
<dbReference type="Pfam" id="PF18332">
    <property type="entry name" value="XRN1_D1"/>
    <property type="match status" value="1"/>
</dbReference>
<dbReference type="InterPro" id="IPR016494">
    <property type="entry name" value="5_3_exoribonuclease_1"/>
</dbReference>
<organism evidence="12 13">
    <name type="scientific">Leptotrombidium deliense</name>
    <dbReference type="NCBI Taxonomy" id="299467"/>
    <lineage>
        <taxon>Eukaryota</taxon>
        <taxon>Metazoa</taxon>
        <taxon>Ecdysozoa</taxon>
        <taxon>Arthropoda</taxon>
        <taxon>Chelicerata</taxon>
        <taxon>Arachnida</taxon>
        <taxon>Acari</taxon>
        <taxon>Acariformes</taxon>
        <taxon>Trombidiformes</taxon>
        <taxon>Prostigmata</taxon>
        <taxon>Anystina</taxon>
        <taxon>Parasitengona</taxon>
        <taxon>Trombiculoidea</taxon>
        <taxon>Trombiculidae</taxon>
        <taxon>Leptotrombidium</taxon>
    </lineage>
</organism>
<comment type="caution">
    <text evidence="12">The sequence shown here is derived from an EMBL/GenBank/DDBJ whole genome shotgun (WGS) entry which is preliminary data.</text>
</comment>
<dbReference type="GO" id="GO:0003723">
    <property type="term" value="F:RNA binding"/>
    <property type="evidence" value="ECO:0007669"/>
    <property type="project" value="UniProtKB-KW"/>
</dbReference>
<dbReference type="Pfam" id="PF18334">
    <property type="entry name" value="XRN1_D2_D3"/>
    <property type="match status" value="1"/>
</dbReference>
<comment type="similarity">
    <text evidence="4 5">Belongs to the 5'-3' exonuclease family.</text>
</comment>
<evidence type="ECO:0000256" key="3">
    <source>
        <dbReference type="ARBA" id="ARBA00022839"/>
    </source>
</evidence>
<feature type="domain" description="Xrn1 N-terminal" evidence="7">
    <location>
        <begin position="1"/>
        <end position="227"/>
    </location>
</feature>
<keyword evidence="2 5" id="KW-0378">Hydrolase</keyword>
<dbReference type="InterPro" id="IPR040992">
    <property type="entry name" value="XRN1_D1"/>
</dbReference>
<dbReference type="STRING" id="299467.A0A443SQ31"/>
<dbReference type="VEuPathDB" id="VectorBase:LDEU002415"/>
<dbReference type="InterPro" id="IPR041385">
    <property type="entry name" value="SH3_12"/>
</dbReference>
<dbReference type="Pfam" id="PF18129">
    <property type="entry name" value="SH3_12"/>
    <property type="match status" value="1"/>
</dbReference>
<feature type="compositionally biased region" description="Polar residues" evidence="6">
    <location>
        <begin position="1534"/>
        <end position="1550"/>
    </location>
</feature>
<name>A0A443SQ31_9ACAR</name>
<dbReference type="Gene3D" id="2.30.30.750">
    <property type="match status" value="1"/>
</dbReference>
<evidence type="ECO:0000259" key="7">
    <source>
        <dbReference type="Pfam" id="PF03159"/>
    </source>
</evidence>
<evidence type="ECO:0000259" key="9">
    <source>
        <dbReference type="Pfam" id="PF18129"/>
    </source>
</evidence>
<dbReference type="InterPro" id="IPR047007">
    <property type="entry name" value="XRN1_D1_sf"/>
</dbReference>
<keyword evidence="5" id="KW-0963">Cytoplasm</keyword>